<comment type="caution">
    <text evidence="7">The sequence shown here is derived from an EMBL/GenBank/DDBJ whole genome shotgun (WGS) entry which is preliminary data.</text>
</comment>
<feature type="transmembrane region" description="Helical" evidence="5">
    <location>
        <begin position="289"/>
        <end position="310"/>
    </location>
</feature>
<keyword evidence="2 5" id="KW-0812">Transmembrane</keyword>
<dbReference type="EMBL" id="JAOPKC010000024">
    <property type="protein sequence ID" value="MCU4719295.1"/>
    <property type="molecule type" value="Genomic_DNA"/>
</dbReference>
<feature type="transmembrane region" description="Helical" evidence="5">
    <location>
        <begin position="160"/>
        <end position="183"/>
    </location>
</feature>
<dbReference type="InterPro" id="IPR000537">
    <property type="entry name" value="UbiA_prenyltransferase"/>
</dbReference>
<evidence type="ECO:0000256" key="4">
    <source>
        <dbReference type="ARBA" id="ARBA00023136"/>
    </source>
</evidence>
<dbReference type="RefSeq" id="WP_315910041.1">
    <property type="nucleotide sequence ID" value="NZ_JAOPKC010000024.1"/>
</dbReference>
<reference evidence="7" key="1">
    <citation type="submission" date="2023-02" db="EMBL/GenBank/DDBJ databases">
        <title>Enrichment on poylsaccharides allowed isolation of novel metabolic and taxonomic groups of Haloarchaea.</title>
        <authorList>
            <person name="Sorokin D.Y."/>
            <person name="Elcheninov A.G."/>
            <person name="Khizhniak T.V."/>
            <person name="Kolganova T.V."/>
            <person name="Kublanov I.V."/>
        </authorList>
    </citation>
    <scope>NUCLEOTIDE SEQUENCE</scope>
    <source>
        <strain evidence="6 8">HArc-curdl5-1</strain>
        <strain evidence="7">HArc-curdl7</strain>
    </source>
</reference>
<keyword evidence="8" id="KW-1185">Reference proteome</keyword>
<evidence type="ECO:0000313" key="9">
    <source>
        <dbReference type="Proteomes" id="UP001209746"/>
    </source>
</evidence>
<accession>A0AAE3ICN5</accession>
<sequence>MASEPRSWTEATESRVTAGGFAEWGLRHAKRAWSALEYSSAYLALIASIKVLVVIFALSLPVTLAPLIGALVTFAVYANDRLVDLSDDAVSRPQRAAFVWRYQRVLYVTAAMAYGIGVALSALGGPLAFGLTLLPGVVWLSYAIEWIRVGAVGFERLKEVPFVSSMLVAIAWSVPVVLLPMAFANAALTPRSGLLFSYFVLTTLVSTEIANVRDVESDRASGVRTVPTVLGVERTRTVLYGIATLTLAVLSYGAYSGYLTVPIAVILSAGVWTLVAAVSLLGHVGDRQGLTIGAECSPIPVFVLFVAASLL</sequence>
<evidence type="ECO:0000256" key="2">
    <source>
        <dbReference type="ARBA" id="ARBA00022692"/>
    </source>
</evidence>
<proteinExistence type="predicted"/>
<keyword evidence="4 5" id="KW-0472">Membrane</keyword>
<evidence type="ECO:0000313" key="7">
    <source>
        <dbReference type="EMBL" id="MCU4728170.1"/>
    </source>
</evidence>
<dbReference type="EMBL" id="JAOPKD010000021">
    <property type="protein sequence ID" value="MCU4728170.1"/>
    <property type="molecule type" value="Genomic_DNA"/>
</dbReference>
<evidence type="ECO:0000256" key="5">
    <source>
        <dbReference type="SAM" id="Phobius"/>
    </source>
</evidence>
<gene>
    <name evidence="7" type="ORF">OB914_14535</name>
    <name evidence="6" type="ORF">OB916_14685</name>
</gene>
<dbReference type="AlphaFoldDB" id="A0AAE3ICN5"/>
<organism evidence="7 9">
    <name type="scientific">Halapricum hydrolyticum</name>
    <dbReference type="NCBI Taxonomy" id="2979991"/>
    <lineage>
        <taxon>Archaea</taxon>
        <taxon>Methanobacteriati</taxon>
        <taxon>Methanobacteriota</taxon>
        <taxon>Stenosarchaea group</taxon>
        <taxon>Halobacteria</taxon>
        <taxon>Halobacteriales</taxon>
        <taxon>Haloarculaceae</taxon>
        <taxon>Halapricum</taxon>
    </lineage>
</organism>
<dbReference type="Pfam" id="PF01040">
    <property type="entry name" value="UbiA"/>
    <property type="match status" value="1"/>
</dbReference>
<dbReference type="GO" id="GO:0016765">
    <property type="term" value="F:transferase activity, transferring alkyl or aryl (other than methyl) groups"/>
    <property type="evidence" value="ECO:0007669"/>
    <property type="project" value="InterPro"/>
</dbReference>
<feature type="transmembrane region" description="Helical" evidence="5">
    <location>
        <begin position="237"/>
        <end position="255"/>
    </location>
</feature>
<feature type="transmembrane region" description="Helical" evidence="5">
    <location>
        <begin position="104"/>
        <end position="123"/>
    </location>
</feature>
<dbReference type="Proteomes" id="UP001208186">
    <property type="component" value="Unassembled WGS sequence"/>
</dbReference>
<feature type="transmembrane region" description="Helical" evidence="5">
    <location>
        <begin position="129"/>
        <end position="148"/>
    </location>
</feature>
<protein>
    <submittedName>
        <fullName evidence="7">UbiA family prenyltransferase</fullName>
    </submittedName>
</protein>
<evidence type="ECO:0000313" key="8">
    <source>
        <dbReference type="Proteomes" id="UP001208186"/>
    </source>
</evidence>
<name>A0AAE3ICN5_9EURY</name>
<feature type="transmembrane region" description="Helical" evidence="5">
    <location>
        <begin position="261"/>
        <end position="282"/>
    </location>
</feature>
<dbReference type="Proteomes" id="UP001209746">
    <property type="component" value="Unassembled WGS sequence"/>
</dbReference>
<keyword evidence="3 5" id="KW-1133">Transmembrane helix</keyword>
<comment type="subcellular location">
    <subcellularLocation>
        <location evidence="1">Cell membrane</location>
        <topology evidence="1">Multi-pass membrane protein</topology>
    </subcellularLocation>
</comment>
<evidence type="ECO:0000256" key="1">
    <source>
        <dbReference type="ARBA" id="ARBA00004651"/>
    </source>
</evidence>
<feature type="transmembrane region" description="Helical" evidence="5">
    <location>
        <begin position="195"/>
        <end position="212"/>
    </location>
</feature>
<evidence type="ECO:0000313" key="6">
    <source>
        <dbReference type="EMBL" id="MCU4719295.1"/>
    </source>
</evidence>
<evidence type="ECO:0000256" key="3">
    <source>
        <dbReference type="ARBA" id="ARBA00022989"/>
    </source>
</evidence>
<dbReference type="GO" id="GO:0005886">
    <property type="term" value="C:plasma membrane"/>
    <property type="evidence" value="ECO:0007669"/>
    <property type="project" value="UniProtKB-SubCell"/>
</dbReference>